<reference evidence="1" key="2">
    <citation type="journal article" date="2015" name="Data Brief">
        <title>Shoot transcriptome of the giant reed, Arundo donax.</title>
        <authorList>
            <person name="Barrero R.A."/>
            <person name="Guerrero F.D."/>
            <person name="Moolhuijzen P."/>
            <person name="Goolsby J.A."/>
            <person name="Tidwell J."/>
            <person name="Bellgard S.E."/>
            <person name="Bellgard M.I."/>
        </authorList>
    </citation>
    <scope>NUCLEOTIDE SEQUENCE</scope>
    <source>
        <tissue evidence="1">Shoot tissue taken approximately 20 cm above the soil surface</tissue>
    </source>
</reference>
<accession>A0A0A9G518</accession>
<dbReference type="Gene3D" id="1.25.40.10">
    <property type="entry name" value="Tetratricopeptide repeat domain"/>
    <property type="match status" value="1"/>
</dbReference>
<dbReference type="AlphaFoldDB" id="A0A0A9G518"/>
<evidence type="ECO:0000313" key="1">
    <source>
        <dbReference type="EMBL" id="JAE20180.1"/>
    </source>
</evidence>
<organism evidence="1">
    <name type="scientific">Arundo donax</name>
    <name type="common">Giant reed</name>
    <name type="synonym">Donax arundinaceus</name>
    <dbReference type="NCBI Taxonomy" id="35708"/>
    <lineage>
        <taxon>Eukaryota</taxon>
        <taxon>Viridiplantae</taxon>
        <taxon>Streptophyta</taxon>
        <taxon>Embryophyta</taxon>
        <taxon>Tracheophyta</taxon>
        <taxon>Spermatophyta</taxon>
        <taxon>Magnoliopsida</taxon>
        <taxon>Liliopsida</taxon>
        <taxon>Poales</taxon>
        <taxon>Poaceae</taxon>
        <taxon>PACMAD clade</taxon>
        <taxon>Arundinoideae</taxon>
        <taxon>Arundineae</taxon>
        <taxon>Arundo</taxon>
    </lineage>
</organism>
<sequence length="262" mass="29996">MGKLKESEELLERSLAVRKKILLEDNFQVAATLVHLARLTLQKFTSDLKNVDSDVATYYLVRTKQLVNDSIRITEGILNSSSKDLNKLNTTSTTDRDKTAATAVLLQALEVVGLLEIGMKHMLVPGLVLLLRLPLEHMKHGSFKIDAVSVSDTCRLLIWPNTNLIDFRYTTLQVHFKNKFGKEQDYRPIEQALEKCISLYKEPHTRSLVSKIFRQDYLGCLKRLTDIIEMNHVVSQTMKLQELLGEAQQIMEELVEESNRKK</sequence>
<dbReference type="PANTHER" id="PTHR47689">
    <property type="entry name" value="TETRATRICOPEPTIDE REPEAT (TPR)-LIKE SUPERFAMILY PROTEIN"/>
    <property type="match status" value="1"/>
</dbReference>
<dbReference type="InterPro" id="IPR011990">
    <property type="entry name" value="TPR-like_helical_dom_sf"/>
</dbReference>
<dbReference type="EMBL" id="GBRH01177716">
    <property type="protein sequence ID" value="JAE20180.1"/>
    <property type="molecule type" value="Transcribed_RNA"/>
</dbReference>
<protein>
    <submittedName>
        <fullName evidence="1">Uncharacterized protein</fullName>
    </submittedName>
</protein>
<proteinExistence type="predicted"/>
<reference evidence="1" key="1">
    <citation type="submission" date="2014-09" db="EMBL/GenBank/DDBJ databases">
        <authorList>
            <person name="Magalhaes I.L.F."/>
            <person name="Oliveira U."/>
            <person name="Santos F.R."/>
            <person name="Vidigal T.H.D.A."/>
            <person name="Brescovit A.D."/>
            <person name="Santos A.J."/>
        </authorList>
    </citation>
    <scope>NUCLEOTIDE SEQUENCE</scope>
    <source>
        <tissue evidence="1">Shoot tissue taken approximately 20 cm above the soil surface</tissue>
    </source>
</reference>
<dbReference type="PANTHER" id="PTHR47689:SF2">
    <property type="entry name" value="TETRATRICOPEPTIDE REPEAT (TPR)-LIKE SUPERFAMILY PROTEIN"/>
    <property type="match status" value="1"/>
</dbReference>
<name>A0A0A9G518_ARUDO</name>